<proteinExistence type="predicted"/>
<comment type="caution">
    <text evidence="3">The sequence shown here is derived from an EMBL/GenBank/DDBJ whole genome shotgun (WGS) entry which is preliminary data.</text>
</comment>
<organism evidence="3 4">
    <name type="scientific">Boothiomyces macroporosus</name>
    <dbReference type="NCBI Taxonomy" id="261099"/>
    <lineage>
        <taxon>Eukaryota</taxon>
        <taxon>Fungi</taxon>
        <taxon>Fungi incertae sedis</taxon>
        <taxon>Chytridiomycota</taxon>
        <taxon>Chytridiomycota incertae sedis</taxon>
        <taxon>Chytridiomycetes</taxon>
        <taxon>Rhizophydiales</taxon>
        <taxon>Terramycetaceae</taxon>
        <taxon>Boothiomyces</taxon>
    </lineage>
</organism>
<name>A0AAD5UL12_9FUNG</name>
<keyword evidence="4" id="KW-1185">Reference proteome</keyword>
<dbReference type="InterPro" id="IPR000253">
    <property type="entry name" value="FHA_dom"/>
</dbReference>
<reference evidence="3" key="1">
    <citation type="submission" date="2020-05" db="EMBL/GenBank/DDBJ databases">
        <title>Phylogenomic resolution of chytrid fungi.</title>
        <authorList>
            <person name="Stajich J.E."/>
            <person name="Amses K."/>
            <person name="Simmons R."/>
            <person name="Seto K."/>
            <person name="Myers J."/>
            <person name="Bonds A."/>
            <person name="Quandt C.A."/>
            <person name="Barry K."/>
            <person name="Liu P."/>
            <person name="Grigoriev I."/>
            <person name="Longcore J.E."/>
            <person name="James T.Y."/>
        </authorList>
    </citation>
    <scope>NUCLEOTIDE SEQUENCE</scope>
    <source>
        <strain evidence="3">PLAUS21</strain>
    </source>
</reference>
<gene>
    <name evidence="3" type="ORF">HK103_000569</name>
</gene>
<evidence type="ECO:0000259" key="2">
    <source>
        <dbReference type="PROSITE" id="PS50006"/>
    </source>
</evidence>
<dbReference type="EMBL" id="JADGKB010000011">
    <property type="protein sequence ID" value="KAJ3260427.1"/>
    <property type="molecule type" value="Genomic_DNA"/>
</dbReference>
<sequence length="314" mass="34563">MDILTPSNGTFVNGERLSEEGMLSTLKPLRSGDTLEFGVDIRDDDGKVLYNKVSTTVTVEIVLGPALSPVTSTVNPTGTLKSKTDAEAILSIIADEKTISLEAAETLKKIQSSFDYIEKSALSVGKKKDDLPTDFSKTIAEMNERLAALKDVVDQHNIDLKSYQEYRPQESAEIKSDMSSAVEELKTAITDLKNDTEGDFAKLREDLAKQSKEFEDKLSAAKNDLKTQLATIQVKAEAEEKEKQKLQSSIDSLKAECSNLSGSLNAEKSKNEKLSTQIQSLTKTVQDQAKSIEKLRLIEHSPVKQNNLVAYMVI</sequence>
<evidence type="ECO:0000313" key="4">
    <source>
        <dbReference type="Proteomes" id="UP001210925"/>
    </source>
</evidence>
<evidence type="ECO:0000313" key="3">
    <source>
        <dbReference type="EMBL" id="KAJ3260427.1"/>
    </source>
</evidence>
<evidence type="ECO:0000256" key="1">
    <source>
        <dbReference type="SAM" id="Coils"/>
    </source>
</evidence>
<dbReference type="Proteomes" id="UP001210925">
    <property type="component" value="Unassembled WGS sequence"/>
</dbReference>
<keyword evidence="1" id="KW-0175">Coiled coil</keyword>
<feature type="domain" description="FHA" evidence="2">
    <location>
        <begin position="1"/>
        <end position="17"/>
    </location>
</feature>
<dbReference type="PROSITE" id="PS50006">
    <property type="entry name" value="FHA_DOMAIN"/>
    <property type="match status" value="1"/>
</dbReference>
<dbReference type="Gene3D" id="2.60.200.20">
    <property type="match status" value="1"/>
</dbReference>
<accession>A0AAD5UL12</accession>
<protein>
    <recommendedName>
        <fullName evidence="2">FHA domain-containing protein</fullName>
    </recommendedName>
</protein>
<dbReference type="AlphaFoldDB" id="A0AAD5UL12"/>
<feature type="coiled-coil region" evidence="1">
    <location>
        <begin position="139"/>
        <end position="284"/>
    </location>
</feature>